<evidence type="ECO:0000256" key="1">
    <source>
        <dbReference type="ARBA" id="ARBA00022723"/>
    </source>
</evidence>
<keyword evidence="2 4" id="KW-0863">Zinc-finger</keyword>
<evidence type="ECO:0000313" key="7">
    <source>
        <dbReference type="EMBL" id="KAJ7604779.1"/>
    </source>
</evidence>
<evidence type="ECO:0000256" key="5">
    <source>
        <dbReference type="SAM" id="MobiDB-lite"/>
    </source>
</evidence>
<dbReference type="GO" id="GO:0008270">
    <property type="term" value="F:zinc ion binding"/>
    <property type="evidence" value="ECO:0007669"/>
    <property type="project" value="UniProtKB-KW"/>
</dbReference>
<evidence type="ECO:0000256" key="3">
    <source>
        <dbReference type="ARBA" id="ARBA00022833"/>
    </source>
</evidence>
<feature type="compositionally biased region" description="Polar residues" evidence="5">
    <location>
        <begin position="1"/>
        <end position="10"/>
    </location>
</feature>
<comment type="caution">
    <text evidence="7">The sequence shown here is derived from an EMBL/GenBank/DDBJ whole genome shotgun (WGS) entry which is preliminary data.</text>
</comment>
<evidence type="ECO:0000256" key="2">
    <source>
        <dbReference type="ARBA" id="ARBA00022771"/>
    </source>
</evidence>
<evidence type="ECO:0000256" key="4">
    <source>
        <dbReference type="PROSITE-ProRule" id="PRU00134"/>
    </source>
</evidence>
<evidence type="ECO:0000313" key="8">
    <source>
        <dbReference type="Proteomes" id="UP001221142"/>
    </source>
</evidence>
<proteinExistence type="predicted"/>
<dbReference type="InterPro" id="IPR002893">
    <property type="entry name" value="Znf_MYND"/>
</dbReference>
<dbReference type="PROSITE" id="PS50865">
    <property type="entry name" value="ZF_MYND_2"/>
    <property type="match status" value="1"/>
</dbReference>
<keyword evidence="3" id="KW-0862">Zinc</keyword>
<dbReference type="Proteomes" id="UP001221142">
    <property type="component" value="Unassembled WGS sequence"/>
</dbReference>
<evidence type="ECO:0000259" key="6">
    <source>
        <dbReference type="PROSITE" id="PS50865"/>
    </source>
</evidence>
<feature type="region of interest" description="Disordered" evidence="5">
    <location>
        <begin position="1"/>
        <end position="24"/>
    </location>
</feature>
<keyword evidence="1" id="KW-0479">Metal-binding</keyword>
<name>A0AAD7AYU6_9AGAR</name>
<dbReference type="AlphaFoldDB" id="A0AAD7AYU6"/>
<feature type="domain" description="MYND-type" evidence="6">
    <location>
        <begin position="312"/>
        <end position="359"/>
    </location>
</feature>
<dbReference type="Gene3D" id="6.10.140.2220">
    <property type="match status" value="1"/>
</dbReference>
<accession>A0AAD7AYU6</accession>
<reference evidence="7" key="1">
    <citation type="submission" date="2023-03" db="EMBL/GenBank/DDBJ databases">
        <title>Massive genome expansion in bonnet fungi (Mycena s.s.) driven by repeated elements and novel gene families across ecological guilds.</title>
        <authorList>
            <consortium name="Lawrence Berkeley National Laboratory"/>
            <person name="Harder C.B."/>
            <person name="Miyauchi S."/>
            <person name="Viragh M."/>
            <person name="Kuo A."/>
            <person name="Thoen E."/>
            <person name="Andreopoulos B."/>
            <person name="Lu D."/>
            <person name="Skrede I."/>
            <person name="Drula E."/>
            <person name="Henrissat B."/>
            <person name="Morin E."/>
            <person name="Kohler A."/>
            <person name="Barry K."/>
            <person name="LaButti K."/>
            <person name="Morin E."/>
            <person name="Salamov A."/>
            <person name="Lipzen A."/>
            <person name="Mereny Z."/>
            <person name="Hegedus B."/>
            <person name="Baldrian P."/>
            <person name="Stursova M."/>
            <person name="Weitz H."/>
            <person name="Taylor A."/>
            <person name="Grigoriev I.V."/>
            <person name="Nagy L.G."/>
            <person name="Martin F."/>
            <person name="Kauserud H."/>
        </authorList>
    </citation>
    <scope>NUCLEOTIDE SEQUENCE</scope>
    <source>
        <strain evidence="7">9284</strain>
    </source>
</reference>
<organism evidence="7 8">
    <name type="scientific">Roridomyces roridus</name>
    <dbReference type="NCBI Taxonomy" id="1738132"/>
    <lineage>
        <taxon>Eukaryota</taxon>
        <taxon>Fungi</taxon>
        <taxon>Dikarya</taxon>
        <taxon>Basidiomycota</taxon>
        <taxon>Agaricomycotina</taxon>
        <taxon>Agaricomycetes</taxon>
        <taxon>Agaricomycetidae</taxon>
        <taxon>Agaricales</taxon>
        <taxon>Marasmiineae</taxon>
        <taxon>Mycenaceae</taxon>
        <taxon>Roridomyces</taxon>
    </lineage>
</organism>
<dbReference type="EMBL" id="JARKIF010000091">
    <property type="protein sequence ID" value="KAJ7604779.1"/>
    <property type="molecule type" value="Genomic_DNA"/>
</dbReference>
<keyword evidence="8" id="KW-1185">Reference proteome</keyword>
<dbReference type="Pfam" id="PF01753">
    <property type="entry name" value="zf-MYND"/>
    <property type="match status" value="1"/>
</dbReference>
<protein>
    <recommendedName>
        <fullName evidence="6">MYND-type domain-containing protein</fullName>
    </recommendedName>
</protein>
<sequence>MDSNNTNAATSILPPTMPSSPASITLDIPGVPPDIQLASSDPLAWEKKWEQAFEAAAVANRRLPESLRTERWLVYKESTRLQDPKRQDHVIRGVRSLQKTLCHMQAQMTLQAAPFCVGNELRRRWMSASPARRGEIILAGLVYACTSIPEMSAARLHTEKEMSVESHRQNGSLFPDLFEEMMVQNPTFRLADTPNYISHPVWDAITVEQQSPKTTVCERLSLALLLCQRNLLIGFVLHFALCSFLDLPLPELAQMKTGSKPQKPRDEPSQALNMLYGENSEVVKSFGKVARQMDKRAHAQTMKVHESGKQDCQTCGKLNDTTKKFPRCKRCWDTMQREVLYCSPECQKVDWKAGHKKECGKFLQLEDLTPSIPEQPSLRIGPPLSGFKRSGALVFQVAQLNHLSPDYDYILFSIRDRAYLSFQHPPIRAAFRACRDKALTTGDRRAVAMLAQFLRFVCSHDPRPQSIGVGPAGMMEQMSTEFEFPEIARVVNEMDHQMLSDSAQRPPLIMDAGVSAEQWKTIPVRWVDFGVIPVTDRSSIYGA</sequence>
<gene>
    <name evidence="7" type="ORF">FB45DRAFT_1069927</name>
</gene>
<dbReference type="SUPFAM" id="SSF144232">
    <property type="entry name" value="HIT/MYND zinc finger-like"/>
    <property type="match status" value="1"/>
</dbReference>